<dbReference type="AlphaFoldDB" id="A0A815P7H7"/>
<keyword evidence="2" id="KW-0694">RNA-binding</keyword>
<evidence type="ECO:0000313" key="5">
    <source>
        <dbReference type="EMBL" id="CAF4320037.1"/>
    </source>
</evidence>
<evidence type="ECO:0000313" key="6">
    <source>
        <dbReference type="Proteomes" id="UP000663829"/>
    </source>
</evidence>
<protein>
    <submittedName>
        <fullName evidence="4">Uncharacterized protein</fullName>
    </submittedName>
</protein>
<keyword evidence="1" id="KW-0507">mRNA processing</keyword>
<evidence type="ECO:0000256" key="3">
    <source>
        <dbReference type="ARBA" id="ARBA00023187"/>
    </source>
</evidence>
<dbReference type="Proteomes" id="UP000663829">
    <property type="component" value="Unassembled WGS sequence"/>
</dbReference>
<keyword evidence="3" id="KW-0508">mRNA splicing</keyword>
<dbReference type="SUPFAM" id="SSF52980">
    <property type="entry name" value="Restriction endonuclease-like"/>
    <property type="match status" value="1"/>
</dbReference>
<evidence type="ECO:0000256" key="1">
    <source>
        <dbReference type="ARBA" id="ARBA00022664"/>
    </source>
</evidence>
<accession>A0A815P7H7</accession>
<dbReference type="InterPro" id="IPR011335">
    <property type="entry name" value="Restrct_endonuc-II-like"/>
</dbReference>
<dbReference type="EMBL" id="CAJNOQ010019197">
    <property type="protein sequence ID" value="CAF1445154.1"/>
    <property type="molecule type" value="Genomic_DNA"/>
</dbReference>
<organism evidence="4 6">
    <name type="scientific">Didymodactylos carnosus</name>
    <dbReference type="NCBI Taxonomy" id="1234261"/>
    <lineage>
        <taxon>Eukaryota</taxon>
        <taxon>Metazoa</taxon>
        <taxon>Spiralia</taxon>
        <taxon>Gnathifera</taxon>
        <taxon>Rotifera</taxon>
        <taxon>Eurotatoria</taxon>
        <taxon>Bdelloidea</taxon>
        <taxon>Philodinida</taxon>
        <taxon>Philodinidae</taxon>
        <taxon>Didymodactylos</taxon>
    </lineage>
</organism>
<dbReference type="Gene3D" id="3.30.70.330">
    <property type="match status" value="1"/>
</dbReference>
<dbReference type="FunFam" id="3.30.70.330:FF:000097">
    <property type="entry name" value="U2 snRNP auxiliary factor large subunit"/>
    <property type="match status" value="1"/>
</dbReference>
<keyword evidence="6" id="KW-1185">Reference proteome</keyword>
<dbReference type="OrthoDB" id="10266058at2759"/>
<dbReference type="GO" id="GO:0003723">
    <property type="term" value="F:RNA binding"/>
    <property type="evidence" value="ECO:0007669"/>
    <property type="project" value="UniProtKB-KW"/>
</dbReference>
<evidence type="ECO:0000313" key="4">
    <source>
        <dbReference type="EMBL" id="CAF1445154.1"/>
    </source>
</evidence>
<comment type="caution">
    <text evidence="4">The sequence shown here is derived from an EMBL/GenBank/DDBJ whole genome shotgun (WGS) entry which is preliminary data.</text>
</comment>
<evidence type="ECO:0000256" key="2">
    <source>
        <dbReference type="ARBA" id="ARBA00022884"/>
    </source>
</evidence>
<dbReference type="CDD" id="cd12232">
    <property type="entry name" value="RRM3_U2AF65"/>
    <property type="match status" value="1"/>
</dbReference>
<dbReference type="GO" id="GO:0008380">
    <property type="term" value="P:RNA splicing"/>
    <property type="evidence" value="ECO:0007669"/>
    <property type="project" value="UniProtKB-KW"/>
</dbReference>
<dbReference type="EMBL" id="CAJOBC010084638">
    <property type="protein sequence ID" value="CAF4320037.1"/>
    <property type="molecule type" value="Genomic_DNA"/>
</dbReference>
<reference evidence="4" key="1">
    <citation type="submission" date="2021-02" db="EMBL/GenBank/DDBJ databases">
        <authorList>
            <person name="Nowell W R."/>
        </authorList>
    </citation>
    <scope>NUCLEOTIDE SEQUENCE</scope>
</reference>
<dbReference type="Proteomes" id="UP000681722">
    <property type="component" value="Unassembled WGS sequence"/>
</dbReference>
<dbReference type="PANTHER" id="PTHR23139">
    <property type="entry name" value="RNA-BINDING PROTEIN"/>
    <property type="match status" value="1"/>
</dbReference>
<dbReference type="InterPro" id="IPR012677">
    <property type="entry name" value="Nucleotide-bd_a/b_plait_sf"/>
</dbReference>
<sequence length="216" mass="24856">MTSLLVNVQVRGLNLSFRSGPTTEVLCLLNMVTEEELRDDEEFEDIMEDVREECRKYDLVKSIEIPGPIMGVDVPEVGKKQEKHIFRDRKTRINKSGNICKCFITVDVNQYFMNPQTRAICIKRPDISIYYDKPVEKYSCVRESVPHTIIEVINEGDEKKDYVTNVNLYLCNNVDDYIVINPLNDKYSICHYTTNGSIDCIGKQILKLTCGCPLDI</sequence>
<name>A0A815P7H7_9BILA</name>
<proteinExistence type="predicted"/>
<dbReference type="GO" id="GO:0006397">
    <property type="term" value="P:mRNA processing"/>
    <property type="evidence" value="ECO:0007669"/>
    <property type="project" value="UniProtKB-KW"/>
</dbReference>
<gene>
    <name evidence="4" type="ORF">GPM918_LOCUS34519</name>
    <name evidence="5" type="ORF">SRO942_LOCUS35217</name>
</gene>
<dbReference type="GO" id="GO:0006281">
    <property type="term" value="P:DNA repair"/>
    <property type="evidence" value="ECO:0007669"/>
    <property type="project" value="UniProtKB-ARBA"/>
</dbReference>